<comment type="similarity">
    <text evidence="7">Belongs to the WD repeat KATNB1 family.</text>
</comment>
<organism evidence="12 13">
    <name type="scientific">Coffea canephora</name>
    <name type="common">Robusta coffee</name>
    <dbReference type="NCBI Taxonomy" id="49390"/>
    <lineage>
        <taxon>Eukaryota</taxon>
        <taxon>Viridiplantae</taxon>
        <taxon>Streptophyta</taxon>
        <taxon>Embryophyta</taxon>
        <taxon>Tracheophyta</taxon>
        <taxon>Spermatophyta</taxon>
        <taxon>Magnoliopsida</taxon>
        <taxon>eudicotyledons</taxon>
        <taxon>Gunneridae</taxon>
        <taxon>Pentapetalae</taxon>
        <taxon>asterids</taxon>
        <taxon>lamiids</taxon>
        <taxon>Gentianales</taxon>
        <taxon>Rubiaceae</taxon>
        <taxon>Ixoroideae</taxon>
        <taxon>Gardenieae complex</taxon>
        <taxon>Bertiereae - Coffeeae clade</taxon>
        <taxon>Coffeeae</taxon>
        <taxon>Coffea</taxon>
    </lineage>
</organism>
<evidence type="ECO:0000313" key="13">
    <source>
        <dbReference type="Proteomes" id="UP000295252"/>
    </source>
</evidence>
<name>A0A068V8S0_COFCA</name>
<dbReference type="STRING" id="49390.A0A068V8S0"/>
<feature type="repeat" description="WD" evidence="8">
    <location>
        <begin position="56"/>
        <end position="97"/>
    </location>
</feature>
<dbReference type="Proteomes" id="UP000295252">
    <property type="component" value="Chromosome III"/>
</dbReference>
<dbReference type="OMA" id="TYADIPN"/>
<dbReference type="GO" id="GO:0005874">
    <property type="term" value="C:microtubule"/>
    <property type="evidence" value="ECO:0007669"/>
    <property type="project" value="UniProtKB-KW"/>
</dbReference>
<evidence type="ECO:0000256" key="6">
    <source>
        <dbReference type="ARBA" id="ARBA00023212"/>
    </source>
</evidence>
<dbReference type="GO" id="GO:0008352">
    <property type="term" value="C:katanin complex"/>
    <property type="evidence" value="ECO:0007669"/>
    <property type="project" value="InterPro"/>
</dbReference>
<evidence type="ECO:0000259" key="11">
    <source>
        <dbReference type="Pfam" id="PF13925"/>
    </source>
</evidence>
<keyword evidence="10" id="KW-1133">Transmembrane helix</keyword>
<dbReference type="Pfam" id="PF13925">
    <property type="entry name" value="Katanin_con80"/>
    <property type="match status" value="1"/>
</dbReference>
<evidence type="ECO:0000256" key="7">
    <source>
        <dbReference type="HAMAP-Rule" id="MF_03022"/>
    </source>
</evidence>
<feature type="domain" description="Katanin p80 subunit C-terminal" evidence="11">
    <location>
        <begin position="726"/>
        <end position="884"/>
    </location>
</feature>
<evidence type="ECO:0000256" key="9">
    <source>
        <dbReference type="SAM" id="MobiDB-lite"/>
    </source>
</evidence>
<dbReference type="GO" id="GO:0008017">
    <property type="term" value="F:microtubule binding"/>
    <property type="evidence" value="ECO:0007669"/>
    <property type="project" value="UniProtKB-UniRule"/>
</dbReference>
<feature type="repeat" description="WD" evidence="8">
    <location>
        <begin position="182"/>
        <end position="223"/>
    </location>
</feature>
<keyword evidence="6 7" id="KW-0206">Cytoskeleton</keyword>
<keyword evidence="10" id="KW-0812">Transmembrane</keyword>
<keyword evidence="13" id="KW-1185">Reference proteome</keyword>
<evidence type="ECO:0000313" key="12">
    <source>
        <dbReference type="EMBL" id="CDP16884.1"/>
    </source>
</evidence>
<dbReference type="GO" id="GO:0051510">
    <property type="term" value="P:regulation of unidimensional cell growth"/>
    <property type="evidence" value="ECO:0007669"/>
    <property type="project" value="UniProtKB-ARBA"/>
</dbReference>
<keyword evidence="4 7" id="KW-0493">Microtubule</keyword>
<dbReference type="OrthoDB" id="538223at2759"/>
<dbReference type="PANTHER" id="PTHR19845">
    <property type="entry name" value="KATANIN P80 SUBUNIT"/>
    <property type="match status" value="1"/>
</dbReference>
<gene>
    <name evidence="12" type="ORF">GSCOC_T00019463001</name>
</gene>
<dbReference type="PhylomeDB" id="A0A068V8S0"/>
<dbReference type="PROSITE" id="PS50294">
    <property type="entry name" value="WD_REPEATS_REGION"/>
    <property type="match status" value="5"/>
</dbReference>
<dbReference type="InterPro" id="IPR020472">
    <property type="entry name" value="WD40_PAC1"/>
</dbReference>
<dbReference type="GO" id="GO:0007019">
    <property type="term" value="P:microtubule depolymerization"/>
    <property type="evidence" value="ECO:0007669"/>
    <property type="project" value="TreeGrafter"/>
</dbReference>
<dbReference type="PANTHER" id="PTHR19845:SF0">
    <property type="entry name" value="KATANIN P80 WD40 REPEAT-CONTAINING SUBUNIT B1"/>
    <property type="match status" value="1"/>
</dbReference>
<dbReference type="GO" id="GO:0005737">
    <property type="term" value="C:cytoplasm"/>
    <property type="evidence" value="ECO:0007669"/>
    <property type="project" value="UniProtKB-UniRule"/>
</dbReference>
<feature type="repeat" description="WD" evidence="8">
    <location>
        <begin position="98"/>
        <end position="139"/>
    </location>
</feature>
<proteinExistence type="inferred from homology"/>
<dbReference type="InterPro" id="IPR001680">
    <property type="entry name" value="WD40_rpt"/>
</dbReference>
<comment type="subcellular location">
    <subcellularLocation>
        <location evidence="1 7">Cytoplasm</location>
        <location evidence="1 7">Cytoskeleton</location>
    </subcellularLocation>
</comment>
<reference evidence="13" key="1">
    <citation type="journal article" date="2014" name="Science">
        <title>The coffee genome provides insight into the convergent evolution of caffeine biosynthesis.</title>
        <authorList>
            <person name="Denoeud F."/>
            <person name="Carretero-Paulet L."/>
            <person name="Dereeper A."/>
            <person name="Droc G."/>
            <person name="Guyot R."/>
            <person name="Pietrella M."/>
            <person name="Zheng C."/>
            <person name="Alberti A."/>
            <person name="Anthony F."/>
            <person name="Aprea G."/>
            <person name="Aury J.M."/>
            <person name="Bento P."/>
            <person name="Bernard M."/>
            <person name="Bocs S."/>
            <person name="Campa C."/>
            <person name="Cenci A."/>
            <person name="Combes M.C."/>
            <person name="Crouzillat D."/>
            <person name="Da Silva C."/>
            <person name="Daddiego L."/>
            <person name="De Bellis F."/>
            <person name="Dussert S."/>
            <person name="Garsmeur O."/>
            <person name="Gayraud T."/>
            <person name="Guignon V."/>
            <person name="Jahn K."/>
            <person name="Jamilloux V."/>
            <person name="Joet T."/>
            <person name="Labadie K."/>
            <person name="Lan T."/>
            <person name="Leclercq J."/>
            <person name="Lepelley M."/>
            <person name="Leroy T."/>
            <person name="Li L.T."/>
            <person name="Librado P."/>
            <person name="Lopez L."/>
            <person name="Munoz A."/>
            <person name="Noel B."/>
            <person name="Pallavicini A."/>
            <person name="Perrotta G."/>
            <person name="Poncet V."/>
            <person name="Pot D."/>
            <person name="Priyono X."/>
            <person name="Rigoreau M."/>
            <person name="Rouard M."/>
            <person name="Rozas J."/>
            <person name="Tranchant-Dubreuil C."/>
            <person name="VanBuren R."/>
            <person name="Zhang Q."/>
            <person name="Andrade A.C."/>
            <person name="Argout X."/>
            <person name="Bertrand B."/>
            <person name="de Kochko A."/>
            <person name="Graziosi G."/>
            <person name="Henry R.J."/>
            <person name="Jayarama X."/>
            <person name="Ming R."/>
            <person name="Nagai C."/>
            <person name="Rounsley S."/>
            <person name="Sankoff D."/>
            <person name="Giuliano G."/>
            <person name="Albert V.A."/>
            <person name="Wincker P."/>
            <person name="Lashermes P."/>
        </authorList>
    </citation>
    <scope>NUCLEOTIDE SEQUENCE [LARGE SCALE GENOMIC DNA]</scope>
    <source>
        <strain evidence="13">cv. DH200-94</strain>
    </source>
</reference>
<dbReference type="InParanoid" id="A0A068V8S0"/>
<dbReference type="FunFam" id="2.130.10.10:FF:000192">
    <property type="entry name" value="Katanin p80 WD40 repeat-containing subunit B1 homolog"/>
    <property type="match status" value="1"/>
</dbReference>
<feature type="transmembrane region" description="Helical" evidence="10">
    <location>
        <begin position="522"/>
        <end position="540"/>
    </location>
</feature>
<dbReference type="GO" id="GO:0051013">
    <property type="term" value="P:microtubule severing"/>
    <property type="evidence" value="ECO:0007669"/>
    <property type="project" value="UniProtKB-UniRule"/>
</dbReference>
<dbReference type="PROSITE" id="PS00678">
    <property type="entry name" value="WD_REPEATS_1"/>
    <property type="match status" value="2"/>
</dbReference>
<evidence type="ECO:0000256" key="8">
    <source>
        <dbReference type="PROSITE-ProRule" id="PRU00221"/>
    </source>
</evidence>
<evidence type="ECO:0000256" key="10">
    <source>
        <dbReference type="SAM" id="Phobius"/>
    </source>
</evidence>
<dbReference type="FunFam" id="2.130.10.10:FF:000626">
    <property type="entry name" value="Katanin p80 WD40 repeat-containing subunit B1 homolog"/>
    <property type="match status" value="1"/>
</dbReference>
<evidence type="ECO:0000256" key="5">
    <source>
        <dbReference type="ARBA" id="ARBA00022737"/>
    </source>
</evidence>
<dbReference type="InterPro" id="IPR026962">
    <property type="entry name" value="KTNB1"/>
</dbReference>
<evidence type="ECO:0000256" key="1">
    <source>
        <dbReference type="ARBA" id="ARBA00004245"/>
    </source>
</evidence>
<dbReference type="InterPro" id="IPR028021">
    <property type="entry name" value="Katanin_C-terminal"/>
</dbReference>
<keyword evidence="10" id="KW-0472">Membrane</keyword>
<evidence type="ECO:0000256" key="3">
    <source>
        <dbReference type="ARBA" id="ARBA00022574"/>
    </source>
</evidence>
<dbReference type="HAMAP" id="MF_03022">
    <property type="entry name" value="Katanin_p80_B1"/>
    <property type="match status" value="1"/>
</dbReference>
<evidence type="ECO:0000256" key="2">
    <source>
        <dbReference type="ARBA" id="ARBA00022490"/>
    </source>
</evidence>
<dbReference type="InterPro" id="IPR019775">
    <property type="entry name" value="WD40_repeat_CS"/>
</dbReference>
<dbReference type="FunCoup" id="A0A068V8S0">
    <property type="interactions" value="1885"/>
</dbReference>
<dbReference type="InterPro" id="IPR015943">
    <property type="entry name" value="WD40/YVTN_repeat-like_dom_sf"/>
</dbReference>
<dbReference type="Gramene" id="CDP16884">
    <property type="protein sequence ID" value="CDP16884"/>
    <property type="gene ID" value="GSCOC_T00019463001"/>
</dbReference>
<feature type="repeat" description="WD" evidence="8">
    <location>
        <begin position="140"/>
        <end position="181"/>
    </location>
</feature>
<dbReference type="Gene3D" id="2.130.10.10">
    <property type="entry name" value="YVTN repeat-like/Quinoprotein amine dehydrogenase"/>
    <property type="match status" value="2"/>
</dbReference>
<dbReference type="AlphaFoldDB" id="A0A068V8S0"/>
<dbReference type="SMART" id="SM00320">
    <property type="entry name" value="WD40"/>
    <property type="match status" value="6"/>
</dbReference>
<dbReference type="Pfam" id="PF00400">
    <property type="entry name" value="WD40"/>
    <property type="match status" value="6"/>
</dbReference>
<dbReference type="EMBL" id="HG739223">
    <property type="protein sequence ID" value="CDP16884.1"/>
    <property type="molecule type" value="Genomic_DNA"/>
</dbReference>
<evidence type="ECO:0000256" key="4">
    <source>
        <dbReference type="ARBA" id="ARBA00022701"/>
    </source>
</evidence>
<feature type="region of interest" description="Disordered" evidence="9">
    <location>
        <begin position="348"/>
        <end position="388"/>
    </location>
</feature>
<dbReference type="PROSITE" id="PS50082">
    <property type="entry name" value="WD_REPEATS_2"/>
    <property type="match status" value="5"/>
</dbReference>
<dbReference type="SUPFAM" id="SSF50978">
    <property type="entry name" value="WD40 repeat-like"/>
    <property type="match status" value="1"/>
</dbReference>
<feature type="repeat" description="WD" evidence="8">
    <location>
        <begin position="13"/>
        <end position="55"/>
    </location>
</feature>
<protein>
    <recommendedName>
        <fullName evidence="7">Katanin p80 WD40 repeat-containing subunit B1 homolog</fullName>
    </recommendedName>
</protein>
<keyword evidence="3 8" id="KW-0853">WD repeat</keyword>
<accession>A0A068V8S0</accession>
<feature type="transmembrane region" description="Helical" evidence="10">
    <location>
        <begin position="585"/>
        <end position="605"/>
    </location>
</feature>
<keyword evidence="5" id="KW-0677">Repeat</keyword>
<keyword evidence="2 7" id="KW-0963">Cytoplasm</keyword>
<dbReference type="CDD" id="cd00200">
    <property type="entry name" value="WD40"/>
    <property type="match status" value="1"/>
</dbReference>
<dbReference type="PRINTS" id="PR00320">
    <property type="entry name" value="GPROTEINBRPT"/>
</dbReference>
<sequence length="888" mass="97982">MTTTKRAYKLQEFVAHSQSVNCLKIGRKSSRVLVTGGEDHKVNLWAIGKPNAVLSLSGHSSGIDSVSFDSSEVLVAAGAASGTIKLWDLEEAKIVRTLTGHRSNCISLDFHPFGEFFASGSLDTNLKIWDIRRKGCIHTYKGHTRGVNAIRFTPDGRWVVSGGEDNTVKLWDLTAGKLLHDFKCHDGQIQCIDFHPHEFLLATGSADKTVKFWDLETFELIGSSGPETTGVRCMTFNPDGKTLLCGLHESLKVYSWEPIRCHDTVDVGWSRLSDLSIDEGKLLGCSYNQSCVGVWVVDISRIEPYAMGSTTLLNGQSEMKSGSSGNLSVPVEDIAKASLGRLSISQNSDSVKEAKSSGRLSTSQNSDLNKESKPLSSTGTVPGTPHRVNLGAGQKVAPIGNAVVPNVAAPKRNAVKVQPVATTSIINRSDVIPVVVPRNNLRFEQAAESRKEGIIARTMPLSLQSRGSSNIRDEIERPIASPKPESQVAKAADLSGLTERKTIPAGKSLNFGIVDIERNKTCIRLFSGLALFLYIIVYLFRVVNQDPLSEHKNSRCTCCFSHAGWHKCIALFSKWNFRRVFDQGFYFWFVCIFCCRNLATFAVLLENLLMHVVHDTGIRFTIYINAGSYFLQVLLFDCRCYETRGPNVNRESNMSEGKRAGRTRSLVANWERRERVTYSDGLATSNIPVTIHAINTRTTSVGGQTLTPESEMVSTSEEDVIADLMKHHDEFVGSMHSRLIKLQMIHNHWQRHDVKGALSAMEKMGDHGVIADVISLVTEKADIVTLDICTCLLPLLNGLLESEMDRHQNISLEMLLKLVRVFGSVIYSSISAPSSVGVDIEAEQRLERCNTCFVELEKVKRCLPVLCRRGGSIAKSAHELNLALQEVS</sequence>
<comment type="function">
    <text evidence="7">May participate in a complex which severs microtubules in an ATP-dependent manner. Microtubule severing may promote rapid reorganization of cellular microtubule arrays.</text>
</comment>
<feature type="transmembrane region" description="Helical" evidence="10">
    <location>
        <begin position="617"/>
        <end position="636"/>
    </location>
</feature>
<feature type="compositionally biased region" description="Polar residues" evidence="9">
    <location>
        <begin position="358"/>
        <end position="367"/>
    </location>
</feature>
<dbReference type="InterPro" id="IPR036322">
    <property type="entry name" value="WD40_repeat_dom_sf"/>
</dbReference>